<dbReference type="Proteomes" id="UP000182229">
    <property type="component" value="Unassembled WGS sequence"/>
</dbReference>
<accession>A0A1L9BGE5</accession>
<dbReference type="SFLD" id="SFLDS00003">
    <property type="entry name" value="Haloacid_Dehalogenase"/>
    <property type="match status" value="1"/>
</dbReference>
<sequence>MQPGTSRPYPFDAVLFDLDGVIIDTTALHYRVWDTFARARGHVPTPAELLATNGRRCAETLQAWFGPGLAESDIAAFTHELEAMVQHQLATEPVSAVPGVHRFLEELRRAGVPWALGTSATAANAELSLSRLGLGELFPVRVTAADVTRGKPDPEVYLKAAAALGVAPSACVVIEDSVLGLRAGRAAGARCLALSTTFPRDVLVNEAPTWLAEDFRALPFSVSP</sequence>
<dbReference type="AlphaFoldDB" id="A0A1L9BGE5"/>
<dbReference type="STRING" id="83449.BON30_10645"/>
<dbReference type="SFLD" id="SFLDG01135">
    <property type="entry name" value="C1.5.6:_HAD__Beta-PGM__Phospha"/>
    <property type="match status" value="1"/>
</dbReference>
<dbReference type="PANTHER" id="PTHR43481:SF4">
    <property type="entry name" value="GLYCEROL-1-PHOSPHATE PHOSPHOHYDROLASE 1-RELATED"/>
    <property type="match status" value="1"/>
</dbReference>
<dbReference type="InterPro" id="IPR023214">
    <property type="entry name" value="HAD_sf"/>
</dbReference>
<protein>
    <submittedName>
        <fullName evidence="1">Beta-phosphoglucomutase</fullName>
    </submittedName>
</protein>
<evidence type="ECO:0000313" key="2">
    <source>
        <dbReference type="Proteomes" id="UP000182229"/>
    </source>
</evidence>
<dbReference type="EMBL" id="MPIN01000002">
    <property type="protein sequence ID" value="OJH41319.1"/>
    <property type="molecule type" value="Genomic_DNA"/>
</dbReference>
<dbReference type="Gene3D" id="1.10.150.240">
    <property type="entry name" value="Putative phosphatase, domain 2"/>
    <property type="match status" value="1"/>
</dbReference>
<reference evidence="2" key="1">
    <citation type="submission" date="2016-11" db="EMBL/GenBank/DDBJ databases">
        <authorList>
            <person name="Shukria A."/>
            <person name="Stevens D.C."/>
        </authorList>
    </citation>
    <scope>NUCLEOTIDE SEQUENCE [LARGE SCALE GENOMIC DNA]</scope>
    <source>
        <strain evidence="2">Cbfe23</strain>
    </source>
</reference>
<keyword evidence="2" id="KW-1185">Reference proteome</keyword>
<dbReference type="Pfam" id="PF00702">
    <property type="entry name" value="Hydrolase"/>
    <property type="match status" value="1"/>
</dbReference>
<dbReference type="RefSeq" id="WP_071897796.1">
    <property type="nucleotide sequence ID" value="NZ_MPIN01000002.1"/>
</dbReference>
<dbReference type="Gene3D" id="3.40.50.1000">
    <property type="entry name" value="HAD superfamily/HAD-like"/>
    <property type="match status" value="1"/>
</dbReference>
<dbReference type="PANTHER" id="PTHR43481">
    <property type="entry name" value="FRUCTOSE-1-PHOSPHATE PHOSPHATASE"/>
    <property type="match status" value="1"/>
</dbReference>
<dbReference type="GO" id="GO:0050308">
    <property type="term" value="F:sugar-phosphatase activity"/>
    <property type="evidence" value="ECO:0007669"/>
    <property type="project" value="TreeGrafter"/>
</dbReference>
<dbReference type="OrthoDB" id="9778019at2"/>
<comment type="caution">
    <text evidence="1">The sequence shown here is derived from an EMBL/GenBank/DDBJ whole genome shotgun (WGS) entry which is preliminary data.</text>
</comment>
<dbReference type="PRINTS" id="PR00413">
    <property type="entry name" value="HADHALOGNASE"/>
</dbReference>
<organism evidence="1 2">
    <name type="scientific">Cystobacter ferrugineus</name>
    <dbReference type="NCBI Taxonomy" id="83449"/>
    <lineage>
        <taxon>Bacteria</taxon>
        <taxon>Pseudomonadati</taxon>
        <taxon>Myxococcota</taxon>
        <taxon>Myxococcia</taxon>
        <taxon>Myxococcales</taxon>
        <taxon>Cystobacterineae</taxon>
        <taxon>Archangiaceae</taxon>
        <taxon>Cystobacter</taxon>
    </lineage>
</organism>
<dbReference type="SUPFAM" id="SSF56784">
    <property type="entry name" value="HAD-like"/>
    <property type="match status" value="1"/>
</dbReference>
<dbReference type="SFLD" id="SFLDG01129">
    <property type="entry name" value="C1.5:_HAD__Beta-PGM__Phosphata"/>
    <property type="match status" value="1"/>
</dbReference>
<name>A0A1L9BGE5_9BACT</name>
<reference evidence="1 2" key="2">
    <citation type="submission" date="2016-12" db="EMBL/GenBank/DDBJ databases">
        <title>Draft Genome Sequence of Cystobacter ferrugineus Strain Cbfe23.</title>
        <authorList>
            <person name="Akbar S."/>
            <person name="Dowd S.E."/>
            <person name="Stevens D.C."/>
        </authorList>
    </citation>
    <scope>NUCLEOTIDE SEQUENCE [LARGE SCALE GENOMIC DNA]</scope>
    <source>
        <strain evidence="1 2">Cbfe23</strain>
    </source>
</reference>
<dbReference type="InterPro" id="IPR051806">
    <property type="entry name" value="HAD-like_SPP"/>
</dbReference>
<dbReference type="InterPro" id="IPR036412">
    <property type="entry name" value="HAD-like_sf"/>
</dbReference>
<evidence type="ECO:0000313" key="1">
    <source>
        <dbReference type="EMBL" id="OJH41319.1"/>
    </source>
</evidence>
<dbReference type="InterPro" id="IPR006439">
    <property type="entry name" value="HAD-SF_hydro_IA"/>
</dbReference>
<dbReference type="InterPro" id="IPR023198">
    <property type="entry name" value="PGP-like_dom2"/>
</dbReference>
<gene>
    <name evidence="1" type="ORF">BON30_10645</name>
</gene>
<dbReference type="NCBIfam" id="TIGR01509">
    <property type="entry name" value="HAD-SF-IA-v3"/>
    <property type="match status" value="1"/>
</dbReference>
<proteinExistence type="predicted"/>